<keyword evidence="4" id="KW-0804">Transcription</keyword>
<dbReference type="InterPro" id="IPR013324">
    <property type="entry name" value="RNA_pol_sigma_r3/r4-like"/>
</dbReference>
<dbReference type="KEGG" id="llu:AKJ09_04071"/>
<dbReference type="Pfam" id="PF08281">
    <property type="entry name" value="Sigma70_r4_2"/>
    <property type="match status" value="1"/>
</dbReference>
<dbReference type="InterPro" id="IPR013325">
    <property type="entry name" value="RNA_pol_sigma_r2"/>
</dbReference>
<protein>
    <submittedName>
        <fullName evidence="8">RNA polymerase sigma factor RpoE</fullName>
    </submittedName>
</protein>
<sequence>MRQLYDEHVEFVWSALVRLGVQPSDADDCTQEVFLVIHKRLGTFEARASIRSWVYGICLRVASNYRRGRRTRPQAHEDAEKVSATLATSEPGPEEQLSEHEARAVIDEALARLEPEQRLMIVMFEIDDLTGKEIAASLGLPIGTVHSRLSRARDAFRSAVARVMRDGNAGTRRST</sequence>
<evidence type="ECO:0000259" key="7">
    <source>
        <dbReference type="Pfam" id="PF08281"/>
    </source>
</evidence>
<dbReference type="SUPFAM" id="SSF88659">
    <property type="entry name" value="Sigma3 and sigma4 domains of RNA polymerase sigma factors"/>
    <property type="match status" value="1"/>
</dbReference>
<accession>A0A0K1PV56</accession>
<keyword evidence="3" id="KW-0731">Sigma factor</keyword>
<dbReference type="InterPro" id="IPR013249">
    <property type="entry name" value="RNA_pol_sigma70_r4_t2"/>
</dbReference>
<evidence type="ECO:0000313" key="8">
    <source>
        <dbReference type="EMBL" id="AKU97407.1"/>
    </source>
</evidence>
<evidence type="ECO:0000256" key="2">
    <source>
        <dbReference type="ARBA" id="ARBA00023015"/>
    </source>
</evidence>
<dbReference type="PANTHER" id="PTHR43133">
    <property type="entry name" value="RNA POLYMERASE ECF-TYPE SIGMA FACTO"/>
    <property type="match status" value="1"/>
</dbReference>
<keyword evidence="2" id="KW-0805">Transcription regulation</keyword>
<dbReference type="InterPro" id="IPR036388">
    <property type="entry name" value="WH-like_DNA-bd_sf"/>
</dbReference>
<evidence type="ECO:0000256" key="3">
    <source>
        <dbReference type="ARBA" id="ARBA00023082"/>
    </source>
</evidence>
<dbReference type="NCBIfam" id="TIGR02937">
    <property type="entry name" value="sigma70-ECF"/>
    <property type="match status" value="1"/>
</dbReference>
<reference evidence="8 9" key="1">
    <citation type="submission" date="2015-08" db="EMBL/GenBank/DDBJ databases">
        <authorList>
            <person name="Babu N.S."/>
            <person name="Beckwith C.J."/>
            <person name="Beseler K.G."/>
            <person name="Brison A."/>
            <person name="Carone J.V."/>
            <person name="Caskin T.P."/>
            <person name="Diamond M."/>
            <person name="Durham M.E."/>
            <person name="Foxe J.M."/>
            <person name="Go M."/>
            <person name="Henderson B.A."/>
            <person name="Jones I.B."/>
            <person name="McGettigan J.A."/>
            <person name="Micheletti S.J."/>
            <person name="Nasrallah M.E."/>
            <person name="Ortiz D."/>
            <person name="Piller C.R."/>
            <person name="Privatt S.R."/>
            <person name="Schneider S.L."/>
            <person name="Sharp S."/>
            <person name="Smith T.C."/>
            <person name="Stanton J.D."/>
            <person name="Ullery H.E."/>
            <person name="Wilson R.J."/>
            <person name="Serrano M.G."/>
            <person name="Buck G."/>
            <person name="Lee V."/>
            <person name="Wang Y."/>
            <person name="Carvalho R."/>
            <person name="Voegtly L."/>
            <person name="Shi R."/>
            <person name="Duckworth R."/>
            <person name="Johnson A."/>
            <person name="Loviza R."/>
            <person name="Walstead R."/>
            <person name="Shah Z."/>
            <person name="Kiflezghi M."/>
            <person name="Wade K."/>
            <person name="Ball S.L."/>
            <person name="Bradley K.W."/>
            <person name="Asai D.J."/>
            <person name="Bowman C.A."/>
            <person name="Russell D.A."/>
            <person name="Pope W.H."/>
            <person name="Jacobs-Sera D."/>
            <person name="Hendrix R.W."/>
            <person name="Hatfull G.F."/>
        </authorList>
    </citation>
    <scope>NUCLEOTIDE SEQUENCE [LARGE SCALE GENOMIC DNA]</scope>
    <source>
        <strain evidence="8 9">DSM 27648</strain>
    </source>
</reference>
<dbReference type="InterPro" id="IPR007627">
    <property type="entry name" value="RNA_pol_sigma70_r2"/>
</dbReference>
<dbReference type="InterPro" id="IPR014284">
    <property type="entry name" value="RNA_pol_sigma-70_dom"/>
</dbReference>
<dbReference type="GO" id="GO:0016987">
    <property type="term" value="F:sigma factor activity"/>
    <property type="evidence" value="ECO:0007669"/>
    <property type="project" value="UniProtKB-KW"/>
</dbReference>
<dbReference type="Pfam" id="PF04542">
    <property type="entry name" value="Sigma70_r2"/>
    <property type="match status" value="1"/>
</dbReference>
<evidence type="ECO:0000256" key="5">
    <source>
        <dbReference type="SAM" id="MobiDB-lite"/>
    </source>
</evidence>
<evidence type="ECO:0000256" key="1">
    <source>
        <dbReference type="ARBA" id="ARBA00010641"/>
    </source>
</evidence>
<dbReference type="Proteomes" id="UP000064967">
    <property type="component" value="Chromosome"/>
</dbReference>
<feature type="domain" description="RNA polymerase sigma-70 region 2" evidence="6">
    <location>
        <begin position="4"/>
        <end position="70"/>
    </location>
</feature>
<dbReference type="PANTHER" id="PTHR43133:SF46">
    <property type="entry name" value="RNA POLYMERASE SIGMA-70 FACTOR ECF SUBFAMILY"/>
    <property type="match status" value="1"/>
</dbReference>
<dbReference type="STRING" id="1391654.AKJ09_04071"/>
<evidence type="ECO:0000259" key="6">
    <source>
        <dbReference type="Pfam" id="PF04542"/>
    </source>
</evidence>
<dbReference type="RefSeq" id="WP_146648546.1">
    <property type="nucleotide sequence ID" value="NZ_CP012333.1"/>
</dbReference>
<dbReference type="Gene3D" id="1.10.1740.10">
    <property type="match status" value="1"/>
</dbReference>
<dbReference type="Gene3D" id="1.10.10.10">
    <property type="entry name" value="Winged helix-like DNA-binding domain superfamily/Winged helix DNA-binding domain"/>
    <property type="match status" value="1"/>
</dbReference>
<evidence type="ECO:0000256" key="4">
    <source>
        <dbReference type="ARBA" id="ARBA00023163"/>
    </source>
</evidence>
<dbReference type="CDD" id="cd06171">
    <property type="entry name" value="Sigma70_r4"/>
    <property type="match status" value="1"/>
</dbReference>
<dbReference type="SUPFAM" id="SSF88946">
    <property type="entry name" value="Sigma2 domain of RNA polymerase sigma factors"/>
    <property type="match status" value="1"/>
</dbReference>
<dbReference type="GO" id="GO:0006352">
    <property type="term" value="P:DNA-templated transcription initiation"/>
    <property type="evidence" value="ECO:0007669"/>
    <property type="project" value="InterPro"/>
</dbReference>
<comment type="similarity">
    <text evidence="1">Belongs to the sigma-70 factor family. ECF subfamily.</text>
</comment>
<keyword evidence="9" id="KW-1185">Reference proteome</keyword>
<dbReference type="OrthoDB" id="5519859at2"/>
<organism evidence="8 9">
    <name type="scientific">Labilithrix luteola</name>
    <dbReference type="NCBI Taxonomy" id="1391654"/>
    <lineage>
        <taxon>Bacteria</taxon>
        <taxon>Pseudomonadati</taxon>
        <taxon>Myxococcota</taxon>
        <taxon>Polyangia</taxon>
        <taxon>Polyangiales</taxon>
        <taxon>Labilitrichaceae</taxon>
        <taxon>Labilithrix</taxon>
    </lineage>
</organism>
<dbReference type="GO" id="GO:0003677">
    <property type="term" value="F:DNA binding"/>
    <property type="evidence" value="ECO:0007669"/>
    <property type="project" value="InterPro"/>
</dbReference>
<dbReference type="AlphaFoldDB" id="A0A0K1PV56"/>
<proteinExistence type="inferred from homology"/>
<evidence type="ECO:0000313" key="9">
    <source>
        <dbReference type="Proteomes" id="UP000064967"/>
    </source>
</evidence>
<dbReference type="EMBL" id="CP012333">
    <property type="protein sequence ID" value="AKU97407.1"/>
    <property type="molecule type" value="Genomic_DNA"/>
</dbReference>
<feature type="domain" description="RNA polymerase sigma factor 70 region 4 type 2" evidence="7">
    <location>
        <begin position="105"/>
        <end position="154"/>
    </location>
</feature>
<name>A0A0K1PV56_9BACT</name>
<feature type="region of interest" description="Disordered" evidence="5">
    <location>
        <begin position="69"/>
        <end position="100"/>
    </location>
</feature>
<gene>
    <name evidence="8" type="ORF">AKJ09_04071</name>
</gene>
<dbReference type="InterPro" id="IPR039425">
    <property type="entry name" value="RNA_pol_sigma-70-like"/>
</dbReference>